<dbReference type="EMBL" id="CAFBRD010000100">
    <property type="protein sequence ID" value="CAB5078345.1"/>
    <property type="molecule type" value="Genomic_DNA"/>
</dbReference>
<evidence type="ECO:0000313" key="10">
    <source>
        <dbReference type="EMBL" id="CAB5078345.1"/>
    </source>
</evidence>
<feature type="transmembrane region" description="Helical" evidence="1">
    <location>
        <begin position="36"/>
        <end position="56"/>
    </location>
</feature>
<dbReference type="Pfam" id="PF06966">
    <property type="entry name" value="DUF1295"/>
    <property type="match status" value="1"/>
</dbReference>
<dbReference type="EMBL" id="CAEZXY010000098">
    <property type="protein sequence ID" value="CAB4719892.1"/>
    <property type="molecule type" value="Genomic_DNA"/>
</dbReference>
<feature type="transmembrane region" description="Helical" evidence="1">
    <location>
        <begin position="6"/>
        <end position="24"/>
    </location>
</feature>
<proteinExistence type="predicted"/>
<dbReference type="EMBL" id="CAESAL010000089">
    <property type="protein sequence ID" value="CAB4346061.1"/>
    <property type="molecule type" value="Genomic_DNA"/>
</dbReference>
<evidence type="ECO:0000313" key="9">
    <source>
        <dbReference type="EMBL" id="CAB4979672.1"/>
    </source>
</evidence>
<dbReference type="EMBL" id="CAEUNJ010000105">
    <property type="protein sequence ID" value="CAB4372754.1"/>
    <property type="molecule type" value="Genomic_DNA"/>
</dbReference>
<evidence type="ECO:0000313" key="2">
    <source>
        <dbReference type="EMBL" id="CAB4346061.1"/>
    </source>
</evidence>
<dbReference type="InterPro" id="IPR010721">
    <property type="entry name" value="UstE-like"/>
</dbReference>
<reference evidence="2" key="1">
    <citation type="submission" date="2020-05" db="EMBL/GenBank/DDBJ databases">
        <authorList>
            <person name="Chiriac C."/>
            <person name="Salcher M."/>
            <person name="Ghai R."/>
            <person name="Kavagutti S V."/>
        </authorList>
    </citation>
    <scope>NUCLEOTIDE SEQUENCE</scope>
</reference>
<dbReference type="EMBL" id="CAFBNJ010000075">
    <property type="protein sequence ID" value="CAB4958869.1"/>
    <property type="molecule type" value="Genomic_DNA"/>
</dbReference>
<dbReference type="EMBL" id="CAEZTY010000164">
    <property type="protein sequence ID" value="CAB4603642.1"/>
    <property type="molecule type" value="Genomic_DNA"/>
</dbReference>
<dbReference type="AlphaFoldDB" id="A0A6J5ZUH4"/>
<evidence type="ECO:0000313" key="8">
    <source>
        <dbReference type="EMBL" id="CAB4958869.1"/>
    </source>
</evidence>
<dbReference type="Gene3D" id="1.20.120.1630">
    <property type="match status" value="1"/>
</dbReference>
<evidence type="ECO:0000313" key="3">
    <source>
        <dbReference type="EMBL" id="CAB4372754.1"/>
    </source>
</evidence>
<gene>
    <name evidence="4" type="ORF">UFOPK1762_02101</name>
    <name evidence="5" type="ORF">UFOPK1906_00831</name>
    <name evidence="6" type="ORF">UFOPK2624_01627</name>
    <name evidence="7" type="ORF">UFOPK2969_01058</name>
    <name evidence="2" type="ORF">UFOPK3331_01712</name>
    <name evidence="8" type="ORF">UFOPK3785_01339</name>
    <name evidence="9" type="ORF">UFOPK3927_00641</name>
    <name evidence="3" type="ORF">UFOPK4201_01801</name>
    <name evidence="10" type="ORF">UFOPK4371_01492</name>
</gene>
<evidence type="ECO:0000256" key="1">
    <source>
        <dbReference type="SAM" id="Phobius"/>
    </source>
</evidence>
<protein>
    <submittedName>
        <fullName evidence="2">Unannotated protein</fullName>
    </submittedName>
</protein>
<dbReference type="GO" id="GO:0016020">
    <property type="term" value="C:membrane"/>
    <property type="evidence" value="ECO:0007669"/>
    <property type="project" value="TreeGrafter"/>
</dbReference>
<dbReference type="EMBL" id="CAEZVC010000042">
    <property type="protein sequence ID" value="CAB4621748.1"/>
    <property type="molecule type" value="Genomic_DNA"/>
</dbReference>
<feature type="transmembrane region" description="Helical" evidence="1">
    <location>
        <begin position="62"/>
        <end position="81"/>
    </location>
</feature>
<feature type="transmembrane region" description="Helical" evidence="1">
    <location>
        <begin position="102"/>
        <end position="126"/>
    </location>
</feature>
<evidence type="ECO:0000313" key="6">
    <source>
        <dbReference type="EMBL" id="CAB4719892.1"/>
    </source>
</evidence>
<feature type="transmembrane region" description="Helical" evidence="1">
    <location>
        <begin position="191"/>
        <end position="214"/>
    </location>
</feature>
<sequence>MDFSVFAYSALAIAVVMFTTWLVSLPLRNASIVDPVWSLGFVIVGWVSFAAMHQHVDAVRTGVLLAFVTIWGLRLSLHLFIRNIGHGEDYRYKAMRKKHGAKFWLVSLGTVYLLQGILMWIVSLPLQFGIGTSTKTSWWVLPLVLGAIVWLTGFAFESIGDAQLRAFKADPASAGQVMDRGLWRYTRHPNYFGDASVWCGIFLVSLGAGGWAWLGVIGPVVMTTLLRRVSGVTLLEKSLVKRRPGYEDYVRRTSPFLPRPPRK</sequence>
<dbReference type="PANTHER" id="PTHR32251:SF17">
    <property type="entry name" value="STEROID 5-ALPHA REDUCTASE C-TERMINAL DOMAIN-CONTAINING PROTEIN"/>
    <property type="match status" value="1"/>
</dbReference>
<keyword evidence="1" id="KW-1133">Transmembrane helix</keyword>
<evidence type="ECO:0000313" key="4">
    <source>
        <dbReference type="EMBL" id="CAB4603642.1"/>
    </source>
</evidence>
<evidence type="ECO:0000313" key="7">
    <source>
        <dbReference type="EMBL" id="CAB4794177.1"/>
    </source>
</evidence>
<dbReference type="PANTHER" id="PTHR32251">
    <property type="entry name" value="3-OXO-5-ALPHA-STEROID 4-DEHYDROGENASE"/>
    <property type="match status" value="1"/>
</dbReference>
<feature type="transmembrane region" description="Helical" evidence="1">
    <location>
        <begin position="138"/>
        <end position="156"/>
    </location>
</feature>
<evidence type="ECO:0000313" key="5">
    <source>
        <dbReference type="EMBL" id="CAB4621748.1"/>
    </source>
</evidence>
<name>A0A6J5ZUH4_9ZZZZ</name>
<keyword evidence="1" id="KW-0812">Transmembrane</keyword>
<dbReference type="EMBL" id="CAFBOK010000057">
    <property type="protein sequence ID" value="CAB4979672.1"/>
    <property type="molecule type" value="Genomic_DNA"/>
</dbReference>
<dbReference type="PROSITE" id="PS50244">
    <property type="entry name" value="S5A_REDUCTASE"/>
    <property type="match status" value="1"/>
</dbReference>
<accession>A0A6J5ZUH4</accession>
<keyword evidence="1" id="KW-0472">Membrane</keyword>
<dbReference type="EMBL" id="CAFAAD010000074">
    <property type="protein sequence ID" value="CAB4794177.1"/>
    <property type="molecule type" value="Genomic_DNA"/>
</dbReference>
<organism evidence="2">
    <name type="scientific">freshwater metagenome</name>
    <dbReference type="NCBI Taxonomy" id="449393"/>
    <lineage>
        <taxon>unclassified sequences</taxon>
        <taxon>metagenomes</taxon>
        <taxon>ecological metagenomes</taxon>
    </lineage>
</organism>